<dbReference type="Pfam" id="PF13489">
    <property type="entry name" value="Methyltransf_23"/>
    <property type="match status" value="1"/>
</dbReference>
<keyword evidence="3" id="KW-1185">Reference proteome</keyword>
<dbReference type="SUPFAM" id="SSF53335">
    <property type="entry name" value="S-adenosyl-L-methionine-dependent methyltransferases"/>
    <property type="match status" value="1"/>
</dbReference>
<accession>A0A8J3WFN4</accession>
<protein>
    <recommendedName>
        <fullName evidence="1">N-acetyltransferase domain-containing protein</fullName>
    </recommendedName>
</protein>
<dbReference type="InterPro" id="IPR053173">
    <property type="entry name" value="SAM-binding_MTase"/>
</dbReference>
<evidence type="ECO:0000259" key="1">
    <source>
        <dbReference type="PROSITE" id="PS51186"/>
    </source>
</evidence>
<comment type="caution">
    <text evidence="2">The sequence shown here is derived from an EMBL/GenBank/DDBJ whole genome shotgun (WGS) entry which is preliminary data.</text>
</comment>
<dbReference type="PROSITE" id="PS51186">
    <property type="entry name" value="GNAT"/>
    <property type="match status" value="1"/>
</dbReference>
<gene>
    <name evidence="2" type="ORF">Pro02_59210</name>
</gene>
<dbReference type="AlphaFoldDB" id="A0A8J3WFN4"/>
<evidence type="ECO:0000313" key="2">
    <source>
        <dbReference type="EMBL" id="GIH87513.1"/>
    </source>
</evidence>
<reference evidence="2" key="1">
    <citation type="submission" date="2021-01" db="EMBL/GenBank/DDBJ databases">
        <title>Whole genome shotgun sequence of Planobispora rosea NBRC 15558.</title>
        <authorList>
            <person name="Komaki H."/>
            <person name="Tamura T."/>
        </authorList>
    </citation>
    <scope>NUCLEOTIDE SEQUENCE</scope>
    <source>
        <strain evidence="2">NBRC 15558</strain>
    </source>
</reference>
<feature type="domain" description="N-acetyltransferase" evidence="1">
    <location>
        <begin position="1"/>
        <end position="150"/>
    </location>
</feature>
<dbReference type="Proteomes" id="UP000655044">
    <property type="component" value="Unassembled WGS sequence"/>
</dbReference>
<evidence type="ECO:0000313" key="3">
    <source>
        <dbReference type="Proteomes" id="UP000655044"/>
    </source>
</evidence>
<dbReference type="RefSeq" id="WP_068923904.1">
    <property type="nucleotide sequence ID" value="NZ_BMQP01000041.1"/>
</dbReference>
<dbReference type="SUPFAM" id="SSF55729">
    <property type="entry name" value="Acyl-CoA N-acyltransferases (Nat)"/>
    <property type="match status" value="1"/>
</dbReference>
<dbReference type="InterPro" id="IPR029063">
    <property type="entry name" value="SAM-dependent_MTases_sf"/>
</dbReference>
<dbReference type="CDD" id="cd04301">
    <property type="entry name" value="NAT_SF"/>
    <property type="match status" value="1"/>
</dbReference>
<sequence length="180" mass="19130">MITVAAPPPVVATAGTRAVGIGRYVVAAGRGDTAEAAFSVVDDHRGRGVGRMLLDALSARAAEGGHDAVFAFECLHDMSRPVETLAAIRRAIKPGGSVVVMDEAAAESLTAPADDTERLLYGFSLLVCLPDGMAHQPSAATGTVMRPDTLRRYAAEAGFRDVEVLPIEDFGFWRFYRLLI</sequence>
<name>A0A8J3WFN4_PLARO</name>
<dbReference type="PANTHER" id="PTHR45128:SF2">
    <property type="entry name" value="METHYLTRANSFERASE DOMAIN-CONTAINING PROTEIN"/>
    <property type="match status" value="1"/>
</dbReference>
<dbReference type="OrthoDB" id="9801363at2"/>
<dbReference type="EMBL" id="BOOI01000061">
    <property type="protein sequence ID" value="GIH87513.1"/>
    <property type="molecule type" value="Genomic_DNA"/>
</dbReference>
<dbReference type="GO" id="GO:0016747">
    <property type="term" value="F:acyltransferase activity, transferring groups other than amino-acyl groups"/>
    <property type="evidence" value="ECO:0007669"/>
    <property type="project" value="InterPro"/>
</dbReference>
<proteinExistence type="predicted"/>
<dbReference type="InterPro" id="IPR016181">
    <property type="entry name" value="Acyl_CoA_acyltransferase"/>
</dbReference>
<dbReference type="InterPro" id="IPR000182">
    <property type="entry name" value="GNAT_dom"/>
</dbReference>
<dbReference type="PANTHER" id="PTHR45128">
    <property type="entry name" value="METHYLTRANSFERASE TYPE 11"/>
    <property type="match status" value="1"/>
</dbReference>
<organism evidence="2 3">
    <name type="scientific">Planobispora rosea</name>
    <dbReference type="NCBI Taxonomy" id="35762"/>
    <lineage>
        <taxon>Bacteria</taxon>
        <taxon>Bacillati</taxon>
        <taxon>Actinomycetota</taxon>
        <taxon>Actinomycetes</taxon>
        <taxon>Streptosporangiales</taxon>
        <taxon>Streptosporangiaceae</taxon>
        <taxon>Planobispora</taxon>
    </lineage>
</organism>
<dbReference type="Gene3D" id="3.40.50.150">
    <property type="entry name" value="Vaccinia Virus protein VP39"/>
    <property type="match status" value="1"/>
</dbReference>